<feature type="domain" description="AAA+ ATPase" evidence="1">
    <location>
        <begin position="21"/>
        <end position="349"/>
    </location>
</feature>
<dbReference type="InterPro" id="IPR027417">
    <property type="entry name" value="P-loop_NTPase"/>
</dbReference>
<dbReference type="InterPro" id="IPR003959">
    <property type="entry name" value="ATPase_AAA_core"/>
</dbReference>
<sequence length="374" mass="42159">MLKTITIENFRGFQSFQLQQLGRVNLLVGTNNSGKTSILEAIQLLCSRTNLEPLRGVMINRGEYLWNEDSRVRTRELDICHLFYGHEIQPGSKFCISGINDNSKEEITITVGVRYFHLNDDSDKELNREYNDLDESLITVKSLNLGISWTRGEQTEISTLPLSNNSALAVDYIRRFGKDSSNPTARTQFVTSSSLTTEKMIELFDQVVLTSDETLVQEALQIIEPNIERIASIGTERYRSLDSRNGFVVRLSDSKQRVPIGSMGDGIWRILGLALATVCAKDGFLFVDEIDTGLHFTTMSDMWKLVWETAKRLNVQVFATTHNSDCWTSLANIASEETAENTITIQRIEKGKSTAVAFTEREIVIAAQRGIEVR</sequence>
<reference evidence="2 3" key="1">
    <citation type="journal article" date="2020" name="ISME J.">
        <title>Comparative genomics reveals insights into cyanobacterial evolution and habitat adaptation.</title>
        <authorList>
            <person name="Chen M.Y."/>
            <person name="Teng W.K."/>
            <person name="Zhao L."/>
            <person name="Hu C.X."/>
            <person name="Zhou Y.K."/>
            <person name="Han B.P."/>
            <person name="Song L.R."/>
            <person name="Shu W.S."/>
        </authorList>
    </citation>
    <scope>NUCLEOTIDE SEQUENCE [LARGE SCALE GENOMIC DNA]</scope>
    <source>
        <strain evidence="2 3">FACHB-248</strain>
    </source>
</reference>
<dbReference type="InterPro" id="IPR003593">
    <property type="entry name" value="AAA+_ATPase"/>
</dbReference>
<organism evidence="2 3">
    <name type="scientific">Scytonema hofmannii FACHB-248</name>
    <dbReference type="NCBI Taxonomy" id="1842502"/>
    <lineage>
        <taxon>Bacteria</taxon>
        <taxon>Bacillati</taxon>
        <taxon>Cyanobacteriota</taxon>
        <taxon>Cyanophyceae</taxon>
        <taxon>Nostocales</taxon>
        <taxon>Scytonemataceae</taxon>
        <taxon>Scytonema</taxon>
    </lineage>
</organism>
<dbReference type="EMBL" id="JACJTA010000105">
    <property type="protein sequence ID" value="MBD2608717.1"/>
    <property type="molecule type" value="Genomic_DNA"/>
</dbReference>
<dbReference type="RefSeq" id="WP_029637136.1">
    <property type="nucleotide sequence ID" value="NZ_JACJTA010000105.1"/>
</dbReference>
<dbReference type="SUPFAM" id="SSF52540">
    <property type="entry name" value="P-loop containing nucleoside triphosphate hydrolases"/>
    <property type="match status" value="1"/>
</dbReference>
<dbReference type="PANTHER" id="PTHR43581:SF4">
    <property type="entry name" value="ATP_GTP PHOSPHATASE"/>
    <property type="match status" value="1"/>
</dbReference>
<dbReference type="Proteomes" id="UP000660380">
    <property type="component" value="Unassembled WGS sequence"/>
</dbReference>
<dbReference type="PANTHER" id="PTHR43581">
    <property type="entry name" value="ATP/GTP PHOSPHATASE"/>
    <property type="match status" value="1"/>
</dbReference>
<evidence type="ECO:0000313" key="3">
    <source>
        <dbReference type="Proteomes" id="UP000660380"/>
    </source>
</evidence>
<gene>
    <name evidence="2" type="ORF">H6G81_30430</name>
</gene>
<proteinExistence type="predicted"/>
<evidence type="ECO:0000313" key="2">
    <source>
        <dbReference type="EMBL" id="MBD2608717.1"/>
    </source>
</evidence>
<dbReference type="Gene3D" id="3.40.50.300">
    <property type="entry name" value="P-loop containing nucleotide triphosphate hydrolases"/>
    <property type="match status" value="1"/>
</dbReference>
<comment type="caution">
    <text evidence="2">The sequence shown here is derived from an EMBL/GenBank/DDBJ whole genome shotgun (WGS) entry which is preliminary data.</text>
</comment>
<accession>A0ABR8GYV3</accession>
<name>A0ABR8GYV3_9CYAN</name>
<dbReference type="SMART" id="SM00382">
    <property type="entry name" value="AAA"/>
    <property type="match status" value="1"/>
</dbReference>
<evidence type="ECO:0000259" key="1">
    <source>
        <dbReference type="SMART" id="SM00382"/>
    </source>
</evidence>
<dbReference type="InterPro" id="IPR051396">
    <property type="entry name" value="Bact_Antivir_Def_Nuclease"/>
</dbReference>
<keyword evidence="3" id="KW-1185">Reference proteome</keyword>
<dbReference type="Pfam" id="PF13304">
    <property type="entry name" value="AAA_21"/>
    <property type="match status" value="1"/>
</dbReference>
<protein>
    <submittedName>
        <fullName evidence="2">AAA family ATPase</fullName>
    </submittedName>
</protein>